<proteinExistence type="predicted"/>
<accession>A0A6G1L485</accession>
<dbReference type="OrthoDB" id="270970at2759"/>
<evidence type="ECO:0000256" key="1">
    <source>
        <dbReference type="SAM" id="MobiDB-lite"/>
    </source>
</evidence>
<evidence type="ECO:0000259" key="2">
    <source>
        <dbReference type="PROSITE" id="PS50004"/>
    </source>
</evidence>
<dbReference type="Proteomes" id="UP000799436">
    <property type="component" value="Unassembled WGS sequence"/>
</dbReference>
<dbReference type="SMART" id="SM00239">
    <property type="entry name" value="C2"/>
    <property type="match status" value="1"/>
</dbReference>
<dbReference type="AlphaFoldDB" id="A0A6G1L485"/>
<feature type="region of interest" description="Disordered" evidence="1">
    <location>
        <begin position="147"/>
        <end position="811"/>
    </location>
</feature>
<keyword evidence="4" id="KW-1185">Reference proteome</keyword>
<dbReference type="Gene3D" id="2.60.40.150">
    <property type="entry name" value="C2 domain"/>
    <property type="match status" value="1"/>
</dbReference>
<dbReference type="InterPro" id="IPR052981">
    <property type="entry name" value="Ingression_C2_domain"/>
</dbReference>
<feature type="compositionally biased region" description="Polar residues" evidence="1">
    <location>
        <begin position="279"/>
        <end position="297"/>
    </location>
</feature>
<dbReference type="Pfam" id="PF00168">
    <property type="entry name" value="C2"/>
    <property type="match status" value="1"/>
</dbReference>
<protein>
    <recommendedName>
        <fullName evidence="2">C2 domain-containing protein</fullName>
    </recommendedName>
</protein>
<feature type="compositionally biased region" description="Low complexity" evidence="1">
    <location>
        <begin position="617"/>
        <end position="629"/>
    </location>
</feature>
<dbReference type="CDD" id="cd08681">
    <property type="entry name" value="C2_fungal_Inn1p-like"/>
    <property type="match status" value="1"/>
</dbReference>
<organism evidence="3 4">
    <name type="scientific">Teratosphaeria nubilosa</name>
    <dbReference type="NCBI Taxonomy" id="161662"/>
    <lineage>
        <taxon>Eukaryota</taxon>
        <taxon>Fungi</taxon>
        <taxon>Dikarya</taxon>
        <taxon>Ascomycota</taxon>
        <taxon>Pezizomycotina</taxon>
        <taxon>Dothideomycetes</taxon>
        <taxon>Dothideomycetidae</taxon>
        <taxon>Mycosphaerellales</taxon>
        <taxon>Teratosphaeriaceae</taxon>
        <taxon>Teratosphaeria</taxon>
    </lineage>
</organism>
<dbReference type="EMBL" id="ML995857">
    <property type="protein sequence ID" value="KAF2767402.1"/>
    <property type="molecule type" value="Genomic_DNA"/>
</dbReference>
<gene>
    <name evidence="3" type="ORF">EJ03DRAFT_157765</name>
</gene>
<dbReference type="PANTHER" id="PTHR47052">
    <property type="entry name" value="CONSERVED SERINE PROLINE-RICH PROTEIN (AFU_ORTHOLOGUE AFUA_2G01790)"/>
    <property type="match status" value="1"/>
</dbReference>
<evidence type="ECO:0000313" key="3">
    <source>
        <dbReference type="EMBL" id="KAF2767402.1"/>
    </source>
</evidence>
<reference evidence="3" key="1">
    <citation type="journal article" date="2020" name="Stud. Mycol.">
        <title>101 Dothideomycetes genomes: a test case for predicting lifestyles and emergence of pathogens.</title>
        <authorList>
            <person name="Haridas S."/>
            <person name="Albert R."/>
            <person name="Binder M."/>
            <person name="Bloem J."/>
            <person name="Labutti K."/>
            <person name="Salamov A."/>
            <person name="Andreopoulos B."/>
            <person name="Baker S."/>
            <person name="Barry K."/>
            <person name="Bills G."/>
            <person name="Bluhm B."/>
            <person name="Cannon C."/>
            <person name="Castanera R."/>
            <person name="Culley D."/>
            <person name="Daum C."/>
            <person name="Ezra D."/>
            <person name="Gonzalez J."/>
            <person name="Henrissat B."/>
            <person name="Kuo A."/>
            <person name="Liang C."/>
            <person name="Lipzen A."/>
            <person name="Lutzoni F."/>
            <person name="Magnuson J."/>
            <person name="Mondo S."/>
            <person name="Nolan M."/>
            <person name="Ohm R."/>
            <person name="Pangilinan J."/>
            <person name="Park H.-J."/>
            <person name="Ramirez L."/>
            <person name="Alfaro M."/>
            <person name="Sun H."/>
            <person name="Tritt A."/>
            <person name="Yoshinaga Y."/>
            <person name="Zwiers L.-H."/>
            <person name="Turgeon B."/>
            <person name="Goodwin S."/>
            <person name="Spatafora J."/>
            <person name="Crous P."/>
            <person name="Grigoriev I."/>
        </authorList>
    </citation>
    <scope>NUCLEOTIDE SEQUENCE</scope>
    <source>
        <strain evidence="3">CBS 116005</strain>
    </source>
</reference>
<feature type="compositionally biased region" description="Polar residues" evidence="1">
    <location>
        <begin position="767"/>
        <end position="779"/>
    </location>
</feature>
<name>A0A6G1L485_9PEZI</name>
<sequence>MLARNNGPHAAGIFADMTVDGPEIGTLVLIVDRAKNLPNRKTMGKQNPYCAARLGKEAKKTETDKRGGQTPKWDQELRFTVHDSPDYHTLKVSVFSEDKKTDLIGEAWVNLDNVVIPGGGKSDIWQGLNCKGKYAGEVRIELTYYDSRPKPEPSEEDLAMRAGKGKVKRRPLPSNPNSGSVTPDTIPELAGPVRAKHGPRDLSAPPRMPSMPRDTMGFHHSQMHSLYGNQPIQHGLANGESQAEQPPPHSYSDEPEAVYLSQQPYSDPYQQPDFLPQLAPSNRQRAGTQIKYASSQAHVAPLQPRPLRATSLQHSQSAQIVPTQQEPEVYDEGSQLITEYPEPIPGVDYQHQRIRQRRMDVPPSFQQEYGDAYSQRELPAELEGPPPPPPAHSNSAPAVPQFTPSPVARYGSAPPPGARHNSVPNTSPYQRIERGWSSPQQMPPHGQPARGRSVDDYGSAPDLNLYGGTPSSNTPGQSPSPYSRSSPAGRGMPQRHGAADPYGQTPPRPHPLSQQVPRARSPLPEVDPRYEQASYDHQAGAAPPLIKPRALSPQLGMPAVRPRSSYSIQHPVRAHESSDKSPLSASRPDPRLAHLASSTPPARKSVSSRPSPSENGSPSVPFSPDSFDSYNLNARPSPLAASPHTPYLVRGGAENAEEPNGPIVGWHGQEIDPSDHLPVDSWAPEPEKKTPTKTYGLGRNRDFGPRSSKGGVTTSGGRISKDTVVTMRMKSASEADPGSSPASAGRNRLQKKAPSPGIEPLREHHNYNSTAVPNPYEQQDYSRHGGFDSGGSPSGYGGASGYGAPTVPPKVPLQSEEDALAREISSIDIGSGRYGRTSNASVPAPTAYVPVRSHRDRQTYY</sequence>
<feature type="compositionally biased region" description="Polar residues" evidence="1">
    <location>
        <begin position="310"/>
        <end position="326"/>
    </location>
</feature>
<feature type="compositionally biased region" description="Gly residues" evidence="1">
    <location>
        <begin position="787"/>
        <end position="801"/>
    </location>
</feature>
<feature type="compositionally biased region" description="Basic and acidic residues" evidence="1">
    <location>
        <begin position="669"/>
        <end position="678"/>
    </location>
</feature>
<feature type="compositionally biased region" description="Polar residues" evidence="1">
    <location>
        <begin position="223"/>
        <end position="232"/>
    </location>
</feature>
<dbReference type="InterPro" id="IPR000008">
    <property type="entry name" value="C2_dom"/>
</dbReference>
<dbReference type="InterPro" id="IPR037791">
    <property type="entry name" value="C2_fungal_Inn1"/>
</dbReference>
<feature type="compositionally biased region" description="Low complexity" evidence="1">
    <location>
        <begin position="261"/>
        <end position="273"/>
    </location>
</feature>
<feature type="domain" description="C2" evidence="2">
    <location>
        <begin position="8"/>
        <end position="126"/>
    </location>
</feature>
<dbReference type="SUPFAM" id="SSF49562">
    <property type="entry name" value="C2 domain (Calcium/lipid-binding domain, CaLB)"/>
    <property type="match status" value="1"/>
</dbReference>
<feature type="compositionally biased region" description="Polar residues" evidence="1">
    <location>
        <begin position="469"/>
        <end position="486"/>
    </location>
</feature>
<dbReference type="PROSITE" id="PS50004">
    <property type="entry name" value="C2"/>
    <property type="match status" value="1"/>
</dbReference>
<feature type="compositionally biased region" description="Polar residues" evidence="1">
    <location>
        <begin position="596"/>
        <end position="616"/>
    </location>
</feature>
<evidence type="ECO:0000313" key="4">
    <source>
        <dbReference type="Proteomes" id="UP000799436"/>
    </source>
</evidence>
<dbReference type="InterPro" id="IPR035892">
    <property type="entry name" value="C2_domain_sf"/>
</dbReference>
<dbReference type="PANTHER" id="PTHR47052:SF3">
    <property type="entry name" value="INGRESSION PROTEIN 1"/>
    <property type="match status" value="1"/>
</dbReference>
<feature type="region of interest" description="Disordered" evidence="1">
    <location>
        <begin position="830"/>
        <end position="861"/>
    </location>
</feature>